<feature type="transmembrane region" description="Helical" evidence="7">
    <location>
        <begin position="34"/>
        <end position="53"/>
    </location>
</feature>
<feature type="transmembrane region" description="Helical" evidence="7">
    <location>
        <begin position="168"/>
        <end position="186"/>
    </location>
</feature>
<evidence type="ECO:0000256" key="6">
    <source>
        <dbReference type="ARBA" id="ARBA00023136"/>
    </source>
</evidence>
<dbReference type="RefSeq" id="WP_101718170.1">
    <property type="nucleotide sequence ID" value="NZ_PJRS01000022.1"/>
</dbReference>
<feature type="domain" description="ABC transmembrane type-1" evidence="9">
    <location>
        <begin position="68"/>
        <end position="313"/>
    </location>
</feature>
<dbReference type="AlphaFoldDB" id="A0A2N5DFP0"/>
<dbReference type="InterPro" id="IPR003439">
    <property type="entry name" value="ABC_transporter-like_ATP-bd"/>
</dbReference>
<dbReference type="GO" id="GO:0140359">
    <property type="term" value="F:ABC-type transporter activity"/>
    <property type="evidence" value="ECO:0007669"/>
    <property type="project" value="InterPro"/>
</dbReference>
<dbReference type="GO" id="GO:0005524">
    <property type="term" value="F:ATP binding"/>
    <property type="evidence" value="ECO:0007669"/>
    <property type="project" value="UniProtKB-KW"/>
</dbReference>
<dbReference type="InterPro" id="IPR039421">
    <property type="entry name" value="Type_1_exporter"/>
</dbReference>
<keyword evidence="5 7" id="KW-1133">Transmembrane helix</keyword>
<evidence type="ECO:0000256" key="4">
    <source>
        <dbReference type="ARBA" id="ARBA00022840"/>
    </source>
</evidence>
<accession>A0A2N5DFP0</accession>
<evidence type="ECO:0000256" key="5">
    <source>
        <dbReference type="ARBA" id="ARBA00022989"/>
    </source>
</evidence>
<dbReference type="InterPro" id="IPR011527">
    <property type="entry name" value="ABC1_TM_dom"/>
</dbReference>
<feature type="domain" description="ABC transporter" evidence="8">
    <location>
        <begin position="342"/>
        <end position="547"/>
    </location>
</feature>
<dbReference type="PANTHER" id="PTHR24221:SF590">
    <property type="entry name" value="COMPONENT LINKED WITH THE ASSEMBLY OF CYTOCHROME' TRANSPORT TRANSMEMBRANE ATP-BINDING PROTEIN ABC TRANSPORTER CYDD-RELATED"/>
    <property type="match status" value="1"/>
</dbReference>
<dbReference type="GO" id="GO:0016887">
    <property type="term" value="F:ATP hydrolysis activity"/>
    <property type="evidence" value="ECO:0007669"/>
    <property type="project" value="InterPro"/>
</dbReference>
<keyword evidence="11" id="KW-1185">Reference proteome</keyword>
<evidence type="ECO:0000256" key="2">
    <source>
        <dbReference type="ARBA" id="ARBA00022692"/>
    </source>
</evidence>
<dbReference type="Pfam" id="PF00664">
    <property type="entry name" value="ABC_membrane"/>
    <property type="match status" value="1"/>
</dbReference>
<dbReference type="InterPro" id="IPR027417">
    <property type="entry name" value="P-loop_NTPase"/>
</dbReference>
<dbReference type="OrthoDB" id="9806127at2"/>
<comment type="caution">
    <text evidence="10">The sequence shown here is derived from an EMBL/GenBank/DDBJ whole genome shotgun (WGS) entry which is preliminary data.</text>
</comment>
<dbReference type="InterPro" id="IPR014216">
    <property type="entry name" value="ABC_transptr_CydD"/>
</dbReference>
<dbReference type="GO" id="GO:0005886">
    <property type="term" value="C:plasma membrane"/>
    <property type="evidence" value="ECO:0007669"/>
    <property type="project" value="UniProtKB-SubCell"/>
</dbReference>
<keyword evidence="4" id="KW-0067">ATP-binding</keyword>
<comment type="subcellular location">
    <subcellularLocation>
        <location evidence="1">Cell membrane</location>
        <topology evidence="1">Multi-pass membrane protein</topology>
    </subcellularLocation>
</comment>
<dbReference type="Gene3D" id="1.20.1560.10">
    <property type="entry name" value="ABC transporter type 1, transmembrane domain"/>
    <property type="match status" value="1"/>
</dbReference>
<evidence type="ECO:0000256" key="7">
    <source>
        <dbReference type="SAM" id="Phobius"/>
    </source>
</evidence>
<evidence type="ECO:0000313" key="10">
    <source>
        <dbReference type="EMBL" id="PLR24888.1"/>
    </source>
</evidence>
<dbReference type="GO" id="GO:0042883">
    <property type="term" value="P:cysteine transport"/>
    <property type="evidence" value="ECO:0007669"/>
    <property type="project" value="InterPro"/>
</dbReference>
<dbReference type="InterPro" id="IPR036640">
    <property type="entry name" value="ABC1_TM_sf"/>
</dbReference>
<evidence type="ECO:0000256" key="3">
    <source>
        <dbReference type="ARBA" id="ARBA00022741"/>
    </source>
</evidence>
<dbReference type="EMBL" id="PJRS01000022">
    <property type="protein sequence ID" value="PLR24888.1"/>
    <property type="molecule type" value="Genomic_DNA"/>
</dbReference>
<dbReference type="PANTHER" id="PTHR24221">
    <property type="entry name" value="ATP-BINDING CASSETTE SUB-FAMILY B"/>
    <property type="match status" value="1"/>
</dbReference>
<dbReference type="NCBIfam" id="TIGR02857">
    <property type="entry name" value="CydD"/>
    <property type="match status" value="1"/>
</dbReference>
<keyword evidence="3" id="KW-0547">Nucleotide-binding</keyword>
<feature type="transmembrane region" description="Helical" evidence="7">
    <location>
        <begin position="144"/>
        <end position="162"/>
    </location>
</feature>
<keyword evidence="6 7" id="KW-0472">Membrane</keyword>
<evidence type="ECO:0000259" key="9">
    <source>
        <dbReference type="PROSITE" id="PS50929"/>
    </source>
</evidence>
<keyword evidence="2 7" id="KW-0812">Transmembrane</keyword>
<feature type="transmembrane region" description="Helical" evidence="7">
    <location>
        <begin position="243"/>
        <end position="265"/>
    </location>
</feature>
<dbReference type="Pfam" id="PF00005">
    <property type="entry name" value="ABC_tran"/>
    <property type="match status" value="1"/>
</dbReference>
<protein>
    <submittedName>
        <fullName evidence="10">Thiol reductant ABC exporter subunit CydD</fullName>
    </submittedName>
</protein>
<proteinExistence type="predicted"/>
<dbReference type="Proteomes" id="UP000234479">
    <property type="component" value="Unassembled WGS sequence"/>
</dbReference>
<evidence type="ECO:0000313" key="11">
    <source>
        <dbReference type="Proteomes" id="UP000234479"/>
    </source>
</evidence>
<dbReference type="PROSITE" id="PS50929">
    <property type="entry name" value="ABC_TM1F"/>
    <property type="match status" value="1"/>
</dbReference>
<dbReference type="SMART" id="SM00382">
    <property type="entry name" value="AAA"/>
    <property type="match status" value="1"/>
</dbReference>
<organism evidence="10 11">
    <name type="scientific">Caulobacter zeae</name>
    <dbReference type="NCBI Taxonomy" id="2055137"/>
    <lineage>
        <taxon>Bacteria</taxon>
        <taxon>Pseudomonadati</taxon>
        <taxon>Pseudomonadota</taxon>
        <taxon>Alphaproteobacteria</taxon>
        <taxon>Caulobacterales</taxon>
        <taxon>Caulobacteraceae</taxon>
        <taxon>Caulobacter</taxon>
    </lineage>
</organism>
<dbReference type="PROSITE" id="PS00211">
    <property type="entry name" value="ABC_TRANSPORTER_1"/>
    <property type="match status" value="1"/>
</dbReference>
<dbReference type="InterPro" id="IPR003593">
    <property type="entry name" value="AAA+_ATPase"/>
</dbReference>
<dbReference type="SUPFAM" id="SSF52540">
    <property type="entry name" value="P-loop containing nucleoside triphosphate hydrolases"/>
    <property type="match status" value="1"/>
</dbReference>
<dbReference type="SUPFAM" id="SSF90123">
    <property type="entry name" value="ABC transporter transmembrane region"/>
    <property type="match status" value="1"/>
</dbReference>
<dbReference type="InterPro" id="IPR017871">
    <property type="entry name" value="ABC_transporter-like_CS"/>
</dbReference>
<reference evidence="10 11" key="1">
    <citation type="submission" date="2017-12" db="EMBL/GenBank/DDBJ databases">
        <title>The genome sequence of Caulobacter sp. 410.</title>
        <authorList>
            <person name="Gao J."/>
            <person name="Mao X."/>
            <person name="Sun J."/>
        </authorList>
    </citation>
    <scope>NUCLEOTIDE SEQUENCE [LARGE SCALE GENOMIC DNA]</scope>
    <source>
        <strain evidence="10 11">410</strain>
    </source>
</reference>
<sequence length="547" mass="55962">MTVRTPVETEILTLARPWLRSLNRTTSAFSRAAAAWRLADVAGAAGFAAGLAFGIDALTRSLAEALPFLALALVSALARGFLAAKAARAGAEAAARAKAHARRQAAASLLAPGAPRGGAAVTAVMDGVEALDGHFSRFAPARSASAVAPLLLIGLTAIASPVCAGIQLFTLAPFIAAMALAGMAAADASRRQFLALERLSTLFLDRVRTLPVVLAFQAESRVTAGLAQAAHDLSRRTQAVLRVAFFSSAALEFFAALSVALAAVYCGFNLLRLLPFPVPETLDLKRAFFALALAPEVYAPMRRLAAAYHDRQAAETAALTLARLPVPAPAAAPLAMPGAPEIRFEGVGVTYPGGGAAVFNGLGLVAPAGKITALLGPSGCGKTTLLNLLTGLAPLSAGEVRVGEARLSEAGAFAADLAWAGQSPLLLAGTLADNLALARPDASRDDLKAAARRAGLSDLLDRRGGLDAPLDERGGGLSGGERRRLGIARALLKPAPILLLDEPTADLDAQAEAAMIAAIRLAAAGRTTLIATHSEALAAVADQVVRL</sequence>
<gene>
    <name evidence="10" type="primary">cydD</name>
    <name evidence="10" type="ORF">SGCZBJ_11630</name>
</gene>
<dbReference type="PROSITE" id="PS50893">
    <property type="entry name" value="ABC_TRANSPORTER_2"/>
    <property type="match status" value="1"/>
</dbReference>
<name>A0A2N5DFP0_9CAUL</name>
<feature type="transmembrane region" description="Helical" evidence="7">
    <location>
        <begin position="65"/>
        <end position="82"/>
    </location>
</feature>
<evidence type="ECO:0000256" key="1">
    <source>
        <dbReference type="ARBA" id="ARBA00004651"/>
    </source>
</evidence>
<dbReference type="Gene3D" id="3.40.50.300">
    <property type="entry name" value="P-loop containing nucleotide triphosphate hydrolases"/>
    <property type="match status" value="1"/>
</dbReference>
<evidence type="ECO:0000259" key="8">
    <source>
        <dbReference type="PROSITE" id="PS50893"/>
    </source>
</evidence>